<accession>A0A0W0XXF0</accession>
<dbReference type="PANTHER" id="PTHR43646">
    <property type="entry name" value="GLYCOSYLTRANSFERASE"/>
    <property type="match status" value="1"/>
</dbReference>
<dbReference type="Pfam" id="PF00535">
    <property type="entry name" value="Glycos_transf_2"/>
    <property type="match status" value="1"/>
</dbReference>
<dbReference type="AlphaFoldDB" id="A0A0W0XXF0"/>
<gene>
    <name evidence="7" type="ORF">Lrub_0483</name>
</gene>
<keyword evidence="4 7" id="KW-0808">Transferase</keyword>
<reference evidence="7 8" key="1">
    <citation type="submission" date="2015-11" db="EMBL/GenBank/DDBJ databases">
        <title>Genomic analysis of 38 Legionella species identifies large and diverse effector repertoires.</title>
        <authorList>
            <person name="Burstein D."/>
            <person name="Amaro F."/>
            <person name="Zusman T."/>
            <person name="Lifshitz Z."/>
            <person name="Cohen O."/>
            <person name="Gilbert J.A."/>
            <person name="Pupko T."/>
            <person name="Shuman H.A."/>
            <person name="Segal G."/>
        </authorList>
    </citation>
    <scope>NUCLEOTIDE SEQUENCE [LARGE SCALE GENOMIC DNA]</scope>
    <source>
        <strain evidence="7 8">WA-270A-C2</strain>
    </source>
</reference>
<dbReference type="InterPro" id="IPR029044">
    <property type="entry name" value="Nucleotide-diphossugar_trans"/>
</dbReference>
<dbReference type="EMBL" id="LNYT01000006">
    <property type="protein sequence ID" value="KTD49384.1"/>
    <property type="molecule type" value="Genomic_DNA"/>
</dbReference>
<evidence type="ECO:0000313" key="7">
    <source>
        <dbReference type="EMBL" id="KTD49384.1"/>
    </source>
</evidence>
<evidence type="ECO:0000313" key="8">
    <source>
        <dbReference type="Proteomes" id="UP000054608"/>
    </source>
</evidence>
<feature type="domain" description="Glycosyltransferase 2-like" evidence="6">
    <location>
        <begin position="8"/>
        <end position="113"/>
    </location>
</feature>
<keyword evidence="8" id="KW-1185">Reference proteome</keyword>
<dbReference type="InterPro" id="IPR001173">
    <property type="entry name" value="Glyco_trans_2-like"/>
</dbReference>
<evidence type="ECO:0000256" key="5">
    <source>
        <dbReference type="ARBA" id="ARBA00023136"/>
    </source>
</evidence>
<dbReference type="SUPFAM" id="SSF53448">
    <property type="entry name" value="Nucleotide-diphospho-sugar transferases"/>
    <property type="match status" value="1"/>
</dbReference>
<dbReference type="RefSeq" id="WP_058530614.1">
    <property type="nucleotide sequence ID" value="NZ_CAAAIN010000003.1"/>
</dbReference>
<keyword evidence="5" id="KW-0472">Membrane</keyword>
<dbReference type="Gene3D" id="3.90.550.10">
    <property type="entry name" value="Spore Coat Polysaccharide Biosynthesis Protein SpsA, Chain A"/>
    <property type="match status" value="1"/>
</dbReference>
<name>A0A0W0XXF0_9GAMM</name>
<keyword evidence="3" id="KW-0328">Glycosyltransferase</keyword>
<dbReference type="STRING" id="458.Lrub_0483"/>
<evidence type="ECO:0000256" key="2">
    <source>
        <dbReference type="ARBA" id="ARBA00022475"/>
    </source>
</evidence>
<sequence length="240" mass="27661">MSENYHYSIIIPAYNEEAWLPATLHSVYQAMQTIPSNLKGEVIVVNNNSTDNTAEIAEHFGARVLLESVHNIARVRNSGARDALGDLLIFLDADTLMSEEMLHTSVSILRHPEIIAGSFLLKPDRDISSLVRFLFFIWNKYAQWFTRCTGSFLFCKKKPFLTIGGFDEAYYATEDISLSIELKRYAAKHGKHVVIYKKYATLCLRKLDKFPLSSGLIIDFFSGLFFRNQYKQKKNCKYWY</sequence>
<proteinExistence type="predicted"/>
<dbReference type="PANTHER" id="PTHR43646:SF2">
    <property type="entry name" value="GLYCOSYLTRANSFERASE 2-LIKE DOMAIN-CONTAINING PROTEIN"/>
    <property type="match status" value="1"/>
</dbReference>
<organism evidence="7 8">
    <name type="scientific">Legionella rubrilucens</name>
    <dbReference type="NCBI Taxonomy" id="458"/>
    <lineage>
        <taxon>Bacteria</taxon>
        <taxon>Pseudomonadati</taxon>
        <taxon>Pseudomonadota</taxon>
        <taxon>Gammaproteobacteria</taxon>
        <taxon>Legionellales</taxon>
        <taxon>Legionellaceae</taxon>
        <taxon>Legionella</taxon>
    </lineage>
</organism>
<keyword evidence="2" id="KW-1003">Cell membrane</keyword>
<dbReference type="GO" id="GO:0005886">
    <property type="term" value="C:plasma membrane"/>
    <property type="evidence" value="ECO:0007669"/>
    <property type="project" value="UniProtKB-SubCell"/>
</dbReference>
<dbReference type="GO" id="GO:0016757">
    <property type="term" value="F:glycosyltransferase activity"/>
    <property type="evidence" value="ECO:0007669"/>
    <property type="project" value="UniProtKB-KW"/>
</dbReference>
<comment type="subcellular location">
    <subcellularLocation>
        <location evidence="1">Cell membrane</location>
    </subcellularLocation>
</comment>
<evidence type="ECO:0000256" key="1">
    <source>
        <dbReference type="ARBA" id="ARBA00004236"/>
    </source>
</evidence>
<protein>
    <submittedName>
        <fullName evidence="7">Glycosyl transferase, family 2</fullName>
    </submittedName>
</protein>
<dbReference type="PATRIC" id="fig|458.5.peg.500"/>
<comment type="caution">
    <text evidence="7">The sequence shown here is derived from an EMBL/GenBank/DDBJ whole genome shotgun (WGS) entry which is preliminary data.</text>
</comment>
<evidence type="ECO:0000259" key="6">
    <source>
        <dbReference type="Pfam" id="PF00535"/>
    </source>
</evidence>
<dbReference type="OrthoDB" id="9808633at2"/>
<dbReference type="Proteomes" id="UP000054608">
    <property type="component" value="Unassembled WGS sequence"/>
</dbReference>
<evidence type="ECO:0000256" key="3">
    <source>
        <dbReference type="ARBA" id="ARBA00022676"/>
    </source>
</evidence>
<evidence type="ECO:0000256" key="4">
    <source>
        <dbReference type="ARBA" id="ARBA00022679"/>
    </source>
</evidence>